<proteinExistence type="predicted"/>
<organism evidence="1 2">
    <name type="scientific">Escallonia herrerae</name>
    <dbReference type="NCBI Taxonomy" id="1293975"/>
    <lineage>
        <taxon>Eukaryota</taxon>
        <taxon>Viridiplantae</taxon>
        <taxon>Streptophyta</taxon>
        <taxon>Embryophyta</taxon>
        <taxon>Tracheophyta</taxon>
        <taxon>Spermatophyta</taxon>
        <taxon>Magnoliopsida</taxon>
        <taxon>eudicotyledons</taxon>
        <taxon>Gunneridae</taxon>
        <taxon>Pentapetalae</taxon>
        <taxon>asterids</taxon>
        <taxon>campanulids</taxon>
        <taxon>Escalloniales</taxon>
        <taxon>Escalloniaceae</taxon>
        <taxon>Escallonia</taxon>
    </lineage>
</organism>
<dbReference type="EMBL" id="JAVXUP010000242">
    <property type="protein sequence ID" value="KAK3033181.1"/>
    <property type="molecule type" value="Genomic_DNA"/>
</dbReference>
<sequence>MSTAAANMMLKCFFNGSLSEDDMNIERRPYCCNCSYALHKSKGADGISLRSTVQHLVYIRRRSSEQNRTNTASPIGIQVGTKQEKAKRSLSPHLYIYTYKNWESPRGEGHV</sequence>
<evidence type="ECO:0000313" key="1">
    <source>
        <dbReference type="EMBL" id="KAK3033181.1"/>
    </source>
</evidence>
<gene>
    <name evidence="1" type="ORF">RJ639_036973</name>
</gene>
<dbReference type="PANTHER" id="PTHR35121">
    <property type="entry name" value="HOMEODOMAIN PROTEIN 8, PUTATIVE-RELATED"/>
    <property type="match status" value="1"/>
</dbReference>
<accession>A0AA89BIN3</accession>
<comment type="caution">
    <text evidence="1">The sequence shown here is derived from an EMBL/GenBank/DDBJ whole genome shotgun (WGS) entry which is preliminary data.</text>
</comment>
<name>A0AA89BIN3_9ASTE</name>
<dbReference type="AlphaFoldDB" id="A0AA89BIN3"/>
<evidence type="ECO:0000313" key="2">
    <source>
        <dbReference type="Proteomes" id="UP001188597"/>
    </source>
</evidence>
<dbReference type="Proteomes" id="UP001188597">
    <property type="component" value="Unassembled WGS sequence"/>
</dbReference>
<protein>
    <submittedName>
        <fullName evidence="1">Uncharacterized protein</fullName>
    </submittedName>
</protein>
<dbReference type="PANTHER" id="PTHR35121:SF4">
    <property type="entry name" value="SWIM-TYPE DOMAIN-CONTAINING PROTEIN"/>
    <property type="match status" value="1"/>
</dbReference>
<keyword evidence="2" id="KW-1185">Reference proteome</keyword>
<reference evidence="1" key="1">
    <citation type="submission" date="2022-12" db="EMBL/GenBank/DDBJ databases">
        <title>Draft genome assemblies for two species of Escallonia (Escalloniales).</title>
        <authorList>
            <person name="Chanderbali A."/>
            <person name="Dervinis C."/>
            <person name="Anghel I."/>
            <person name="Soltis D."/>
            <person name="Soltis P."/>
            <person name="Zapata F."/>
        </authorList>
    </citation>
    <scope>NUCLEOTIDE SEQUENCE</scope>
    <source>
        <strain evidence="1">UCBG64.0493</strain>
        <tissue evidence="1">Leaf</tissue>
    </source>
</reference>